<dbReference type="Proteomes" id="UP000294752">
    <property type="component" value="Unassembled WGS sequence"/>
</dbReference>
<feature type="transmembrane region" description="Helical" evidence="1">
    <location>
        <begin position="63"/>
        <end position="87"/>
    </location>
</feature>
<feature type="transmembrane region" description="Helical" evidence="1">
    <location>
        <begin position="21"/>
        <end position="43"/>
    </location>
</feature>
<dbReference type="EMBL" id="SNZV01000007">
    <property type="protein sequence ID" value="TDS11681.1"/>
    <property type="molecule type" value="Genomic_DNA"/>
</dbReference>
<reference evidence="2 3" key="1">
    <citation type="submission" date="2019-03" db="EMBL/GenBank/DDBJ databases">
        <title>Genomic Encyclopedia of Type Strains, Phase III (KMG-III): the genomes of soil and plant-associated and newly described type strains.</title>
        <authorList>
            <person name="Whitman W."/>
        </authorList>
    </citation>
    <scope>NUCLEOTIDE SEQUENCE [LARGE SCALE GENOMIC DNA]</scope>
    <source>
        <strain evidence="2 3">CGMCC 1.12801</strain>
    </source>
</reference>
<evidence type="ECO:0000256" key="1">
    <source>
        <dbReference type="SAM" id="Phobius"/>
    </source>
</evidence>
<keyword evidence="1" id="KW-0812">Transmembrane</keyword>
<name>A0A4R7CVK0_9SPHI</name>
<keyword evidence="1" id="KW-1133">Transmembrane helix</keyword>
<feature type="transmembrane region" description="Helical" evidence="1">
    <location>
        <begin position="175"/>
        <end position="194"/>
    </location>
</feature>
<keyword evidence="3" id="KW-1185">Reference proteome</keyword>
<keyword evidence="1" id="KW-0472">Membrane</keyword>
<sequence length="271" mass="30784">MSESLDMRRLMSLINRQWISFGKIYIMSLGIAAGVIAAFYGYAVKEFFYNLSAEPGFINDLLSFRPILFIFLGLLFVTIIAGTYFSDLGQKPKAIFEILIPASRLEKFITALFFSLVVTIGSYIVMYIVIDVGFVLYFRNLAESISDSSSAVGHGVIDSKIPYLSMKDFPPQLPYFYFLPCLLSAIFLLGSIAFQNFQYIKTAISVIIYIAVWTISLVYLMKLITRDTMSVTDNGFWNDDLAIFRLILGIGIFLTVFLWVIGFFRLKEKEV</sequence>
<organism evidence="2 3">
    <name type="scientific">Sphingobacterium paludis</name>
    <dbReference type="NCBI Taxonomy" id="1476465"/>
    <lineage>
        <taxon>Bacteria</taxon>
        <taxon>Pseudomonadati</taxon>
        <taxon>Bacteroidota</taxon>
        <taxon>Sphingobacteriia</taxon>
        <taxon>Sphingobacteriales</taxon>
        <taxon>Sphingobacteriaceae</taxon>
        <taxon>Sphingobacterium</taxon>
    </lineage>
</organism>
<gene>
    <name evidence="2" type="ORF">B0I21_10722</name>
</gene>
<evidence type="ECO:0000313" key="2">
    <source>
        <dbReference type="EMBL" id="TDS11681.1"/>
    </source>
</evidence>
<protein>
    <recommendedName>
        <fullName evidence="4">ABC-2 family transporter</fullName>
    </recommendedName>
</protein>
<comment type="caution">
    <text evidence="2">The sequence shown here is derived from an EMBL/GenBank/DDBJ whole genome shotgun (WGS) entry which is preliminary data.</text>
</comment>
<dbReference type="RefSeq" id="WP_133641147.1">
    <property type="nucleotide sequence ID" value="NZ_SNZV01000007.1"/>
</dbReference>
<feature type="transmembrane region" description="Helical" evidence="1">
    <location>
        <begin position="206"/>
        <end position="224"/>
    </location>
</feature>
<feature type="transmembrane region" description="Helical" evidence="1">
    <location>
        <begin position="244"/>
        <end position="266"/>
    </location>
</feature>
<feature type="transmembrane region" description="Helical" evidence="1">
    <location>
        <begin position="108"/>
        <end position="130"/>
    </location>
</feature>
<evidence type="ECO:0008006" key="4">
    <source>
        <dbReference type="Google" id="ProtNLM"/>
    </source>
</evidence>
<dbReference type="AlphaFoldDB" id="A0A4R7CVK0"/>
<evidence type="ECO:0000313" key="3">
    <source>
        <dbReference type="Proteomes" id="UP000294752"/>
    </source>
</evidence>
<dbReference type="OrthoDB" id="1523880at2"/>
<proteinExistence type="predicted"/>
<accession>A0A4R7CVK0</accession>